<evidence type="ECO:0000313" key="6">
    <source>
        <dbReference type="Proteomes" id="UP001148838"/>
    </source>
</evidence>
<dbReference type="PANTHER" id="PTHR11552:SF227">
    <property type="entry name" value="GLUCOSE DEHYDROGENASE [FAD, QUINONE]-LIKE PROTEIN"/>
    <property type="match status" value="1"/>
</dbReference>
<dbReference type="Gene3D" id="3.30.560.10">
    <property type="entry name" value="Glucose Oxidase, domain 3"/>
    <property type="match status" value="2"/>
</dbReference>
<comment type="caution">
    <text evidence="5">The sequence shown here is derived from an EMBL/GenBank/DDBJ whole genome shotgun (WGS) entry which is preliminary data.</text>
</comment>
<dbReference type="InterPro" id="IPR036188">
    <property type="entry name" value="FAD/NAD-bd_sf"/>
</dbReference>
<dbReference type="EMBL" id="JAJSOF020000001">
    <property type="protein sequence ID" value="KAJ4451438.1"/>
    <property type="molecule type" value="Genomic_DNA"/>
</dbReference>
<dbReference type="PROSITE" id="PS00623">
    <property type="entry name" value="GMC_OXRED_1"/>
    <property type="match status" value="1"/>
</dbReference>
<dbReference type="Pfam" id="PF05199">
    <property type="entry name" value="GMC_oxred_C"/>
    <property type="match status" value="1"/>
</dbReference>
<comment type="similarity">
    <text evidence="1 2">Belongs to the GMC oxidoreductase family.</text>
</comment>
<dbReference type="SUPFAM" id="SSF51905">
    <property type="entry name" value="FAD/NAD(P)-binding domain"/>
    <property type="match status" value="1"/>
</dbReference>
<dbReference type="SUPFAM" id="SSF54373">
    <property type="entry name" value="FAD-linked reductases, C-terminal domain"/>
    <property type="match status" value="1"/>
</dbReference>
<dbReference type="Pfam" id="PF00732">
    <property type="entry name" value="GMC_oxred_N"/>
    <property type="match status" value="1"/>
</dbReference>
<dbReference type="Gene3D" id="3.50.50.60">
    <property type="entry name" value="FAD/NAD(P)-binding domain"/>
    <property type="match status" value="2"/>
</dbReference>
<evidence type="ECO:0000259" key="3">
    <source>
        <dbReference type="PROSITE" id="PS00623"/>
    </source>
</evidence>
<name>A0ABQ8TXQ6_PERAM</name>
<protein>
    <recommendedName>
        <fullName evidence="3 4">Glucose-methanol-choline oxidoreductase N-terminal domain-containing protein</fullName>
    </recommendedName>
</protein>
<dbReference type="Proteomes" id="UP001148838">
    <property type="component" value="Unassembled WGS sequence"/>
</dbReference>
<evidence type="ECO:0000313" key="5">
    <source>
        <dbReference type="EMBL" id="KAJ4451438.1"/>
    </source>
</evidence>
<dbReference type="PANTHER" id="PTHR11552">
    <property type="entry name" value="GLUCOSE-METHANOL-CHOLINE GMC OXIDOREDUCTASE"/>
    <property type="match status" value="1"/>
</dbReference>
<evidence type="ECO:0000256" key="1">
    <source>
        <dbReference type="ARBA" id="ARBA00010790"/>
    </source>
</evidence>
<dbReference type="InterPro" id="IPR012132">
    <property type="entry name" value="GMC_OxRdtase"/>
</dbReference>
<keyword evidence="2" id="KW-0285">Flavoprotein</keyword>
<feature type="domain" description="Glucose-methanol-choline oxidoreductase N-terminal" evidence="3">
    <location>
        <begin position="134"/>
        <end position="157"/>
    </location>
</feature>
<evidence type="ECO:0000259" key="4">
    <source>
        <dbReference type="PROSITE" id="PS00624"/>
    </source>
</evidence>
<proteinExistence type="inferred from homology"/>
<sequence>MEAYCFMNSSASPGGSSVSGLLFAGLISTLINTQQQLGNPEDYPKDATSQLLPEYDFVVVGGGSAGSVVASRLSEVNKWKILLLEAGGDPTPSSDVPGLWFYLQNTEIDWQYRTEPQQGMCQGFRDKRCNWPRGKVLGGSSVINYMVYVRGMKGDYDKWAQDGNYGWGFDEILPFFKKSEDMTYKPLLQSRGNISYHAKGGPLTVERPHFSHYKESFQMAVIEMGYEWLDDINEDRQLGFAEVFGTLRDGTRCNTAKAFLSPVKDNDNLHVVKYAHVTRLLINETTKTAYGVEFQHNNGHIYTVKSRREIILSAGAINSPQILMLSGIGPKDHLEEKGINPIVQNLCVESASFLSHAFGFNDNTTTSMHALIQQADLLIAAPAIMRPESRGRILLKSSDPFQHPRIYPGYLSDHENKDIDSLLQGIDFYLKFIETNEMKSKQGTQRKLYIKNCDALEINTRAYWECALRHLATTLYHPSGTCKMGPESDPTAVVSPELKVYGVKGLRVADASIMPTIVSGNLNAPTIMIGEKAADMVRKEWESKKRHI</sequence>
<dbReference type="PIRSF" id="PIRSF000137">
    <property type="entry name" value="Alcohol_oxidase"/>
    <property type="match status" value="1"/>
</dbReference>
<evidence type="ECO:0000256" key="2">
    <source>
        <dbReference type="RuleBase" id="RU003968"/>
    </source>
</evidence>
<dbReference type="InterPro" id="IPR007867">
    <property type="entry name" value="GMC_OxRtase_C"/>
</dbReference>
<keyword evidence="2" id="KW-0274">FAD</keyword>
<accession>A0ABQ8TXQ6</accession>
<dbReference type="InterPro" id="IPR000172">
    <property type="entry name" value="GMC_OxRdtase_N"/>
</dbReference>
<feature type="domain" description="Glucose-methanol-choline oxidoreductase N-terminal" evidence="4">
    <location>
        <begin position="315"/>
        <end position="329"/>
    </location>
</feature>
<gene>
    <name evidence="5" type="ORF">ANN_02900</name>
</gene>
<reference evidence="5 6" key="1">
    <citation type="journal article" date="2022" name="Allergy">
        <title>Genome assembly and annotation of Periplaneta americana reveal a comprehensive cockroach allergen profile.</title>
        <authorList>
            <person name="Wang L."/>
            <person name="Xiong Q."/>
            <person name="Saelim N."/>
            <person name="Wang L."/>
            <person name="Nong W."/>
            <person name="Wan A.T."/>
            <person name="Shi M."/>
            <person name="Liu X."/>
            <person name="Cao Q."/>
            <person name="Hui J.H.L."/>
            <person name="Sookrung N."/>
            <person name="Leung T.F."/>
            <person name="Tungtrongchitr A."/>
            <person name="Tsui S.K.W."/>
        </authorList>
    </citation>
    <scope>NUCLEOTIDE SEQUENCE [LARGE SCALE GENOMIC DNA]</scope>
    <source>
        <strain evidence="5">PWHHKU_190912</strain>
    </source>
</reference>
<dbReference type="PROSITE" id="PS00624">
    <property type="entry name" value="GMC_OXRED_2"/>
    <property type="match status" value="1"/>
</dbReference>
<keyword evidence="6" id="KW-1185">Reference proteome</keyword>
<organism evidence="5 6">
    <name type="scientific">Periplaneta americana</name>
    <name type="common">American cockroach</name>
    <name type="synonym">Blatta americana</name>
    <dbReference type="NCBI Taxonomy" id="6978"/>
    <lineage>
        <taxon>Eukaryota</taxon>
        <taxon>Metazoa</taxon>
        <taxon>Ecdysozoa</taxon>
        <taxon>Arthropoda</taxon>
        <taxon>Hexapoda</taxon>
        <taxon>Insecta</taxon>
        <taxon>Pterygota</taxon>
        <taxon>Neoptera</taxon>
        <taxon>Polyneoptera</taxon>
        <taxon>Dictyoptera</taxon>
        <taxon>Blattodea</taxon>
        <taxon>Blattoidea</taxon>
        <taxon>Blattidae</taxon>
        <taxon>Blattinae</taxon>
        <taxon>Periplaneta</taxon>
    </lineage>
</organism>